<comment type="caution">
    <text evidence="1">The sequence shown here is derived from an EMBL/GenBank/DDBJ whole genome shotgun (WGS) entry which is preliminary data.</text>
</comment>
<evidence type="ECO:0000313" key="2">
    <source>
        <dbReference type="Proteomes" id="UP001352852"/>
    </source>
</evidence>
<keyword evidence="2" id="KW-1185">Reference proteome</keyword>
<evidence type="ECO:0000313" key="1">
    <source>
        <dbReference type="EMBL" id="MED6273419.1"/>
    </source>
</evidence>
<accession>A0ABU7DGR8</accession>
<reference evidence="1 2" key="1">
    <citation type="submission" date="2021-06" db="EMBL/GenBank/DDBJ databases">
        <authorList>
            <person name="Palmer J.M."/>
        </authorList>
    </citation>
    <scope>NUCLEOTIDE SEQUENCE [LARGE SCALE GENOMIC DNA]</scope>
    <source>
        <strain evidence="1 2">CL_MEX2019</strain>
        <tissue evidence="1">Muscle</tissue>
    </source>
</reference>
<dbReference type="EMBL" id="JAHUTJ010024902">
    <property type="protein sequence ID" value="MED6273419.1"/>
    <property type="molecule type" value="Genomic_DNA"/>
</dbReference>
<dbReference type="Proteomes" id="UP001352852">
    <property type="component" value="Unassembled WGS sequence"/>
</dbReference>
<gene>
    <name evidence="1" type="ORF">CHARACLAT_006105</name>
</gene>
<proteinExistence type="predicted"/>
<sequence length="77" mass="8755">MFWLEKTPRSASQQGNEATSNLALCLAVAPSWRGTSAELLLPTTYCSPYTDGYTWPCLSVFNPVSPRHSYWLRFYCD</sequence>
<name>A0ABU7DGR8_9TELE</name>
<organism evidence="1 2">
    <name type="scientific">Characodon lateralis</name>
    <dbReference type="NCBI Taxonomy" id="208331"/>
    <lineage>
        <taxon>Eukaryota</taxon>
        <taxon>Metazoa</taxon>
        <taxon>Chordata</taxon>
        <taxon>Craniata</taxon>
        <taxon>Vertebrata</taxon>
        <taxon>Euteleostomi</taxon>
        <taxon>Actinopterygii</taxon>
        <taxon>Neopterygii</taxon>
        <taxon>Teleostei</taxon>
        <taxon>Neoteleostei</taxon>
        <taxon>Acanthomorphata</taxon>
        <taxon>Ovalentaria</taxon>
        <taxon>Atherinomorphae</taxon>
        <taxon>Cyprinodontiformes</taxon>
        <taxon>Goodeidae</taxon>
        <taxon>Characodon</taxon>
    </lineage>
</organism>
<protein>
    <submittedName>
        <fullName evidence="1">Uncharacterized protein</fullName>
    </submittedName>
</protein>